<dbReference type="EMBL" id="JAUKWQ010000001">
    <property type="protein sequence ID" value="MDO1581079.1"/>
    <property type="molecule type" value="Genomic_DNA"/>
</dbReference>
<dbReference type="PANTHER" id="PTHR37304">
    <property type="entry name" value="MEMBRANE PROTEIN-RELATED"/>
    <property type="match status" value="1"/>
</dbReference>
<evidence type="ECO:0000313" key="3">
    <source>
        <dbReference type="Proteomes" id="UP001169006"/>
    </source>
</evidence>
<proteinExistence type="predicted"/>
<comment type="caution">
    <text evidence="2">The sequence shown here is derived from an EMBL/GenBank/DDBJ whole genome shotgun (WGS) entry which is preliminary data.</text>
</comment>
<protein>
    <submittedName>
        <fullName evidence="2">DUF378 domain-containing protein</fullName>
    </submittedName>
</protein>
<dbReference type="RefSeq" id="WP_302075210.1">
    <property type="nucleotide sequence ID" value="NZ_JAUKWQ010000001.1"/>
</dbReference>
<dbReference type="InterPro" id="IPR007211">
    <property type="entry name" value="DUF378"/>
</dbReference>
<keyword evidence="3" id="KW-1185">Reference proteome</keyword>
<evidence type="ECO:0000313" key="2">
    <source>
        <dbReference type="EMBL" id="MDO1581079.1"/>
    </source>
</evidence>
<keyword evidence="1" id="KW-0472">Membrane</keyword>
<evidence type="ECO:0000256" key="1">
    <source>
        <dbReference type="SAM" id="Phobius"/>
    </source>
</evidence>
<feature type="transmembrane region" description="Helical" evidence="1">
    <location>
        <begin position="39"/>
        <end position="58"/>
    </location>
</feature>
<gene>
    <name evidence="2" type="ORF">Q2T52_03130</name>
</gene>
<sequence>MRALNIITLLLIIIGGLNWLLVGLANFDLVATIFGGQDAALSRIVYVLVGLSAIWQLIPFSRAMSVGETAAEAHLGHR</sequence>
<dbReference type="PANTHER" id="PTHR37304:SF1">
    <property type="entry name" value="MEMBRANE PROTEIN"/>
    <property type="match status" value="1"/>
</dbReference>
<reference evidence="2" key="1">
    <citation type="journal article" date="2015" name="Int. J. Syst. Evol. Microbiol.">
        <title>Rhizobium oryzicola sp. nov., potential plant-growth-promoting endophytic bacteria isolated from rice roots.</title>
        <authorList>
            <person name="Zhang X.X."/>
            <person name="Gao J.S."/>
            <person name="Cao Y.H."/>
            <person name="Sheirdil R.A."/>
            <person name="Wang X.C."/>
            <person name="Zhang L."/>
        </authorList>
    </citation>
    <scope>NUCLEOTIDE SEQUENCE</scope>
    <source>
        <strain evidence="2">05753</strain>
    </source>
</reference>
<organism evidence="2 3">
    <name type="scientific">Rhizobium oryzicola</name>
    <dbReference type="NCBI Taxonomy" id="1232668"/>
    <lineage>
        <taxon>Bacteria</taxon>
        <taxon>Pseudomonadati</taxon>
        <taxon>Pseudomonadota</taxon>
        <taxon>Alphaproteobacteria</taxon>
        <taxon>Hyphomicrobiales</taxon>
        <taxon>Rhizobiaceae</taxon>
        <taxon>Rhizobium/Agrobacterium group</taxon>
        <taxon>Rhizobium</taxon>
    </lineage>
</organism>
<dbReference type="Pfam" id="PF04070">
    <property type="entry name" value="DUF378"/>
    <property type="match status" value="1"/>
</dbReference>
<reference evidence="2" key="2">
    <citation type="submission" date="2023-07" db="EMBL/GenBank/DDBJ databases">
        <authorList>
            <person name="Sun H."/>
        </authorList>
    </citation>
    <scope>NUCLEOTIDE SEQUENCE</scope>
    <source>
        <strain evidence="2">05753</strain>
    </source>
</reference>
<keyword evidence="1" id="KW-0812">Transmembrane</keyword>
<feature type="transmembrane region" description="Helical" evidence="1">
    <location>
        <begin position="6"/>
        <end position="27"/>
    </location>
</feature>
<name>A0ABT8SRR1_9HYPH</name>
<keyword evidence="1" id="KW-1133">Transmembrane helix</keyword>
<dbReference type="Proteomes" id="UP001169006">
    <property type="component" value="Unassembled WGS sequence"/>
</dbReference>
<accession>A0ABT8SRR1</accession>